<dbReference type="Proteomes" id="UP000046392">
    <property type="component" value="Unplaced"/>
</dbReference>
<dbReference type="GO" id="GO:0004190">
    <property type="term" value="F:aspartic-type endopeptidase activity"/>
    <property type="evidence" value="ECO:0007669"/>
    <property type="project" value="InterPro"/>
</dbReference>
<dbReference type="CDD" id="cd00303">
    <property type="entry name" value="retropepsin_like"/>
    <property type="match status" value="2"/>
</dbReference>
<dbReference type="InterPro" id="IPR001969">
    <property type="entry name" value="Aspartic_peptidase_AS"/>
</dbReference>
<protein>
    <submittedName>
        <fullName evidence="2">Peptidase A2 domain-containing protein</fullName>
    </submittedName>
</protein>
<evidence type="ECO:0000313" key="1">
    <source>
        <dbReference type="Proteomes" id="UP000046392"/>
    </source>
</evidence>
<dbReference type="Gene3D" id="2.40.70.10">
    <property type="entry name" value="Acid Proteases"/>
    <property type="match status" value="2"/>
</dbReference>
<dbReference type="AlphaFoldDB" id="A0A0N5BQJ5"/>
<sequence length="700" mass="79163">MENNIGLATVIPLHKYTGKDNYFSYIQREFYLMDIDKDDNSTKFIKCFLKCQSEMTKNMFFQNYPDMEKWTISNIQDFCDRMSCDSTTHDLESIIAFKTAKKFPNESIQCYITRLKTILLPFKEFDDPLDVAVLCKIGFEADDDLKQKLCELEKLNIDSYVKAHIKFSSGITLKNKLKNNNGKTTFVKKLEHDTSATSDGKQPLSLNNAKIETIKQKKLLLPLSLTATPLIREAVRIFNRDVIVLIDSGATASILNLSTVEHHGWFYEKSTAMMEAYDGSISHSIGVLKGSVSILNNDIRVSETFHIVDKGENTITLNIAKLLNIDIYSKLEEIQSNRRSMITKIENINLTNSKLAKCLLQFPEVYNEEVLVPVKAHIKFSSGITLKNKLKNNNGKTTFVKKLEHDTPPTSDGKQPLSLNNAKIETIKQKKLLLPLSLTATPLIREAVRIFNRDVIVLIDSGATASILNLSTVEHHGWFYEKSTAIMEAYDGSITHSIGVLKGSVSILNNDVRVSETFHIVGKGENTITLNVAKLLNIDIYSKLEEIQSNRRSMITKIENINLTNSKLAKCLLQFPEVYNEEVLVPKIKVSFPLISEPNQILHKSYPQKGKKKQFLAETLMSEIREGKISQVDNPVLSSPVHIVGSEKMRMLIDGTDVNKVIQPITITLPSIQEMKVKMAGWEIFYKFDFTAAFKSLQVD</sequence>
<evidence type="ECO:0000313" key="2">
    <source>
        <dbReference type="WBParaSite" id="SPAL_0000815900.1"/>
    </source>
</evidence>
<dbReference type="Gene3D" id="3.30.70.270">
    <property type="match status" value="1"/>
</dbReference>
<dbReference type="WBParaSite" id="SPAL_0000815900.1">
    <property type="protein sequence ID" value="SPAL_0000815900.1"/>
    <property type="gene ID" value="SPAL_0000815900"/>
</dbReference>
<dbReference type="GO" id="GO:0006508">
    <property type="term" value="P:proteolysis"/>
    <property type="evidence" value="ECO:0007669"/>
    <property type="project" value="InterPro"/>
</dbReference>
<dbReference type="SUPFAM" id="SSF56672">
    <property type="entry name" value="DNA/RNA polymerases"/>
    <property type="match status" value="1"/>
</dbReference>
<accession>A0A0N5BQJ5</accession>
<dbReference type="InterPro" id="IPR043128">
    <property type="entry name" value="Rev_trsase/Diguanyl_cyclase"/>
</dbReference>
<proteinExistence type="predicted"/>
<dbReference type="InterPro" id="IPR021109">
    <property type="entry name" value="Peptidase_aspartic_dom_sf"/>
</dbReference>
<reference evidence="2" key="1">
    <citation type="submission" date="2017-02" db="UniProtKB">
        <authorList>
            <consortium name="WormBaseParasite"/>
        </authorList>
    </citation>
    <scope>IDENTIFICATION</scope>
</reference>
<dbReference type="Gene3D" id="3.10.10.10">
    <property type="entry name" value="HIV Type 1 Reverse Transcriptase, subunit A, domain 1"/>
    <property type="match status" value="1"/>
</dbReference>
<name>A0A0N5BQJ5_STREA</name>
<dbReference type="PROSITE" id="PS00141">
    <property type="entry name" value="ASP_PROTEASE"/>
    <property type="match status" value="2"/>
</dbReference>
<dbReference type="InterPro" id="IPR043502">
    <property type="entry name" value="DNA/RNA_pol_sf"/>
</dbReference>
<dbReference type="STRING" id="174720.A0A0N5BQJ5"/>
<organism evidence="1 2">
    <name type="scientific">Strongyloides papillosus</name>
    <name type="common">Intestinal threadworm</name>
    <dbReference type="NCBI Taxonomy" id="174720"/>
    <lineage>
        <taxon>Eukaryota</taxon>
        <taxon>Metazoa</taxon>
        <taxon>Ecdysozoa</taxon>
        <taxon>Nematoda</taxon>
        <taxon>Chromadorea</taxon>
        <taxon>Rhabditida</taxon>
        <taxon>Tylenchina</taxon>
        <taxon>Panagrolaimomorpha</taxon>
        <taxon>Strongyloidoidea</taxon>
        <taxon>Strongyloididae</taxon>
        <taxon>Strongyloides</taxon>
    </lineage>
</organism>
<keyword evidence="1" id="KW-1185">Reference proteome</keyword>